<dbReference type="SMART" id="SM00093">
    <property type="entry name" value="SERPIN"/>
    <property type="match status" value="1"/>
</dbReference>
<sequence length="220" mass="24963">MLLNAVYFNGKWRYSFNKTARDTFYLGGNKQHSCKMMTLTEDLCYGFTGPNEDDQKLLWVELPYQGDVMSMILLLPARRFKLDEELLDFKISDLENILAEIENNNKGNIKVKLPSFKSESEVSLVEPLQQMGLRSMFSGGKPFAKLSRTDVKITNVKQKSFLSVNERETVATSVTKVDVGGLSLVLEPEFIANQPFAAIIIDKQSKIPLFIARISKPERL</sequence>
<accession>A0A182FAJ9</accession>
<evidence type="ECO:0000256" key="4">
    <source>
        <dbReference type="RuleBase" id="RU000411"/>
    </source>
</evidence>
<dbReference type="InterPro" id="IPR000215">
    <property type="entry name" value="Serpin_fam"/>
</dbReference>
<dbReference type="VEuPathDB" id="VectorBase:AALB017781"/>
<dbReference type="Gene3D" id="3.30.497.10">
    <property type="entry name" value="Antithrombin, subunit I, domain 2"/>
    <property type="match status" value="1"/>
</dbReference>
<dbReference type="GO" id="GO:0005615">
    <property type="term" value="C:extracellular space"/>
    <property type="evidence" value="ECO:0007669"/>
    <property type="project" value="InterPro"/>
</dbReference>
<dbReference type="VEuPathDB" id="VectorBase:AALB20_031790"/>
<proteinExistence type="inferred from homology"/>
<dbReference type="Proteomes" id="UP000069272">
    <property type="component" value="Chromosome 2R"/>
</dbReference>
<evidence type="ECO:0000313" key="7">
    <source>
        <dbReference type="Proteomes" id="UP000069272"/>
    </source>
</evidence>
<dbReference type="GO" id="GO:0004867">
    <property type="term" value="F:serine-type endopeptidase inhibitor activity"/>
    <property type="evidence" value="ECO:0007669"/>
    <property type="project" value="UniProtKB-KW"/>
</dbReference>
<dbReference type="InterPro" id="IPR023796">
    <property type="entry name" value="Serpin_dom"/>
</dbReference>
<evidence type="ECO:0000259" key="5">
    <source>
        <dbReference type="SMART" id="SM00093"/>
    </source>
</evidence>
<dbReference type="Pfam" id="PF00079">
    <property type="entry name" value="Serpin"/>
    <property type="match status" value="1"/>
</dbReference>
<dbReference type="CDD" id="cd00172">
    <property type="entry name" value="serpin"/>
    <property type="match status" value="1"/>
</dbReference>
<dbReference type="PANTHER" id="PTHR11461">
    <property type="entry name" value="SERINE PROTEASE INHIBITOR, SERPIN"/>
    <property type="match status" value="1"/>
</dbReference>
<evidence type="ECO:0000313" key="6">
    <source>
        <dbReference type="EnsemblMetazoa" id="AALB003528-PA"/>
    </source>
</evidence>
<evidence type="ECO:0000256" key="2">
    <source>
        <dbReference type="ARBA" id="ARBA00022690"/>
    </source>
</evidence>
<dbReference type="EnsemblMetazoa" id="AALB003528-RA">
    <property type="protein sequence ID" value="AALB003528-PA"/>
    <property type="gene ID" value="AALB003528"/>
</dbReference>
<keyword evidence="3" id="KW-0722">Serine protease inhibitor</keyword>
<dbReference type="AlphaFoldDB" id="A0A182FAJ9"/>
<evidence type="ECO:0000256" key="3">
    <source>
        <dbReference type="ARBA" id="ARBA00022900"/>
    </source>
</evidence>
<organism evidence="6 7">
    <name type="scientific">Anopheles albimanus</name>
    <name type="common">New world malaria mosquito</name>
    <dbReference type="NCBI Taxonomy" id="7167"/>
    <lineage>
        <taxon>Eukaryota</taxon>
        <taxon>Metazoa</taxon>
        <taxon>Ecdysozoa</taxon>
        <taxon>Arthropoda</taxon>
        <taxon>Hexapoda</taxon>
        <taxon>Insecta</taxon>
        <taxon>Pterygota</taxon>
        <taxon>Neoptera</taxon>
        <taxon>Endopterygota</taxon>
        <taxon>Diptera</taxon>
        <taxon>Nematocera</taxon>
        <taxon>Culicoidea</taxon>
        <taxon>Culicidae</taxon>
        <taxon>Anophelinae</taxon>
        <taxon>Anopheles</taxon>
    </lineage>
</organism>
<reference evidence="6" key="2">
    <citation type="submission" date="2022-08" db="UniProtKB">
        <authorList>
            <consortium name="EnsemblMetazoa"/>
        </authorList>
    </citation>
    <scope>IDENTIFICATION</scope>
    <source>
        <strain evidence="6">STECLA/ALBI9_A</strain>
    </source>
</reference>
<keyword evidence="2" id="KW-0646">Protease inhibitor</keyword>
<name>A0A182FAJ9_ANOAL</name>
<dbReference type="Gene3D" id="2.30.39.10">
    <property type="entry name" value="Alpha-1-antitrypsin, domain 1"/>
    <property type="match status" value="1"/>
</dbReference>
<dbReference type="SUPFAM" id="SSF56574">
    <property type="entry name" value="Serpins"/>
    <property type="match status" value="1"/>
</dbReference>
<comment type="similarity">
    <text evidence="1 4">Belongs to the serpin family.</text>
</comment>
<reference evidence="6 7" key="1">
    <citation type="journal article" date="2017" name="G3 (Bethesda)">
        <title>The Physical Genome Mapping of Anopheles albimanus Corrected Scaffold Misassemblies and Identified Interarm Rearrangements in Genus Anopheles.</title>
        <authorList>
            <person name="Artemov G.N."/>
            <person name="Peery A.N."/>
            <person name="Jiang X."/>
            <person name="Tu Z."/>
            <person name="Stegniy V.N."/>
            <person name="Sharakhova M.V."/>
            <person name="Sharakhov I.V."/>
        </authorList>
    </citation>
    <scope>NUCLEOTIDE SEQUENCE [LARGE SCALE GENOMIC DNA]</scope>
    <source>
        <strain evidence="6 7">ALBI9_A</strain>
    </source>
</reference>
<feature type="domain" description="Serpin" evidence="5">
    <location>
        <begin position="1"/>
        <end position="217"/>
    </location>
</feature>
<protein>
    <recommendedName>
        <fullName evidence="5">Serpin domain-containing protein</fullName>
    </recommendedName>
</protein>
<dbReference type="InterPro" id="IPR042185">
    <property type="entry name" value="Serpin_sf_2"/>
</dbReference>
<dbReference type="InterPro" id="IPR036186">
    <property type="entry name" value="Serpin_sf"/>
</dbReference>
<keyword evidence="7" id="KW-1185">Reference proteome</keyword>
<evidence type="ECO:0000256" key="1">
    <source>
        <dbReference type="ARBA" id="ARBA00009500"/>
    </source>
</evidence>
<dbReference type="STRING" id="7167.A0A182FAJ9"/>
<dbReference type="InterPro" id="IPR042178">
    <property type="entry name" value="Serpin_sf_1"/>
</dbReference>
<dbReference type="PANTHER" id="PTHR11461:SF211">
    <property type="entry name" value="GH10112P-RELATED"/>
    <property type="match status" value="1"/>
</dbReference>